<dbReference type="Proteomes" id="UP000639274">
    <property type="component" value="Chromosome"/>
</dbReference>
<dbReference type="InterPro" id="IPR022118">
    <property type="entry name" value="Peptidase_C70_AvrRpt2"/>
</dbReference>
<gene>
    <name evidence="11" type="ORF">I8J32_009235</name>
</gene>
<feature type="domain" description="N-acetylmuramoyl-L-alanine amidase" evidence="10">
    <location>
        <begin position="524"/>
        <end position="652"/>
    </location>
</feature>
<evidence type="ECO:0000313" key="11">
    <source>
        <dbReference type="EMBL" id="QSX77003.1"/>
    </source>
</evidence>
<sequence length="1273" mass="135393">MHALTATSPDYPGASRFAPAHSNNFRVGRRRNAAVDRIVIHITAGGPNINGTISWFQNGSRVTSKGKPNRSSAHYIVGRDGEVVQMVRNADTAHHASAVNPRSIGIEHNANKPSRGNARDLPPTDPQYEASARLVAWLCQQYALPIDREHIVGHFEASPRDNHDCPSDYWDWDRYMACVQLAATQLASGQGVRSLAMPVPRRAVSRGLEIISPFYDPADPSTALSCQDNAFSLAREEWFVGVPNTSIFPHSAICQLNMTAPDGSQYSGTGFYVGRNRILTCAHNLHGMSRCEIIPGRNGAGNRPFGSATVQSASWRIAPRYSGSGDWDNDLAVIDNVPIAAPGGACFEFLNASPSDRLPIVVCGYSAASRTVPELDYIIDGDKQHLHGGYVSSAPTADTIDYPILSLMGASGSPVYTLSRASGTLKAMICAVHVSGEPAAQGLNRGCFITPTKIDWIEGRATTFSLGVTGRGLSQEVDDDSQRGIEGPIPDDSARAQSLAAVGRALTAPSAEYPQASRFVPADSGNFRASSSARAIERIVIHITDGGANINGTIGWFQNPAAQVSAHYVIGQDGEVVQMVRHNDVAWHARSANRTSIGIEHVANTRGLVPTTAQLCASAALVNWLCDTFGIPADRAHIQGHSEADTATTHTGCPNAVWDWNHYMSLVSSRSCHAPDAARAQALSTRALEIPLDPGIGGMSIGYEALAPGDIIVSTARHAVSFAIRAGTLSAISHAMIYAGNGNVIEAVGDGVHEVPLATAIGDAILAVAYRDPRVDAARAQAMVDFARAQVGQPYNYTGVARIGHRILFPLQARLLDAIASITGADTTTARSFYCSELVFAAFEAAGIPLVAAAAGDSTPQDVVALTRGSLGYVGHLKARDEFLGIALGLSAQALSGGSDYPVHLIPQPNKDACWAASMAMLLSFRRNQSLTPETLARDVGASLATCYNWDLLEAVRDRYGFQILRQPDNASIYHSPQQWADWLASYGPLWVVIVGAPHAVVLAGIRGNLADPASVQVKILNPWDTRVGFDADPVEFHPRNNGYEDWLGFNQFASDFGNMAEPNYGNWRVLHLPAVAASSQSLGHGGGYALKRAPAALSLDLGGPLTGQPQEPIEPTRIAGTRMHTVRGSAGASRWALDQVEGLKSPATPNLTVGSAATGEVTVELNDWPAIDGAPCPLPLTLSFRASQGSVGDVRIRAGLPANLAYGVEATARIEDHEDLGGVAAIRVTVDYRFSGLAQGNPAARIRLRLLGDGRFERENGWVDAGGIRQAA</sequence>
<dbReference type="AlphaFoldDB" id="A0A975AR72"/>
<dbReference type="GO" id="GO:0008236">
    <property type="term" value="F:serine-type peptidase activity"/>
    <property type="evidence" value="ECO:0007669"/>
    <property type="project" value="UniProtKB-KW"/>
</dbReference>
<dbReference type="PANTHER" id="PTHR30417:SF1">
    <property type="entry name" value="N-ACETYLMURAMOYL-L-ALANINE AMIDASE AMID"/>
    <property type="match status" value="1"/>
</dbReference>
<dbReference type="GO" id="GO:0009253">
    <property type="term" value="P:peptidoglycan catabolic process"/>
    <property type="evidence" value="ECO:0007669"/>
    <property type="project" value="InterPro"/>
</dbReference>
<evidence type="ECO:0000256" key="8">
    <source>
        <dbReference type="RuleBase" id="RU004296"/>
    </source>
</evidence>
<keyword evidence="6 8" id="KW-0720">Serine protease</keyword>
<dbReference type="InterPro" id="IPR043504">
    <property type="entry name" value="Peptidase_S1_PA_chymotrypsin"/>
</dbReference>
<dbReference type="PANTHER" id="PTHR30417">
    <property type="entry name" value="N-ACETYLMURAMOYL-L-ALANINE AMIDASE AMID"/>
    <property type="match status" value="1"/>
</dbReference>
<dbReference type="GO" id="GO:0071555">
    <property type="term" value="P:cell wall organization"/>
    <property type="evidence" value="ECO:0007669"/>
    <property type="project" value="UniProtKB-KW"/>
</dbReference>
<keyword evidence="5 8" id="KW-0378">Hydrolase</keyword>
<dbReference type="EMBL" id="CP071518">
    <property type="protein sequence ID" value="QSX77003.1"/>
    <property type="molecule type" value="Genomic_DNA"/>
</dbReference>
<reference evidence="11 12" key="1">
    <citation type="submission" date="2021-03" db="EMBL/GenBank/DDBJ databases">
        <title>Lysobacter sp. nov. isolated from soil of gangwondo yeongwol, south Korea.</title>
        <authorList>
            <person name="Kim K.R."/>
            <person name="Kim K.H."/>
            <person name="Jeon C.O."/>
        </authorList>
    </citation>
    <scope>NUCLEOTIDE SEQUENCE [LARGE SCALE GENOMIC DNA]</scope>
    <source>
        <strain evidence="11 12">R19</strain>
    </source>
</reference>
<dbReference type="InterPro" id="IPR038765">
    <property type="entry name" value="Papain-like_cys_pep_sf"/>
</dbReference>
<evidence type="ECO:0000256" key="4">
    <source>
        <dbReference type="ARBA" id="ARBA00022729"/>
    </source>
</evidence>
<dbReference type="Gene3D" id="2.40.10.10">
    <property type="entry name" value="Trypsin-like serine proteases"/>
    <property type="match status" value="2"/>
</dbReference>
<dbReference type="GO" id="GO:0006508">
    <property type="term" value="P:proteolysis"/>
    <property type="evidence" value="ECO:0007669"/>
    <property type="project" value="UniProtKB-KW"/>
</dbReference>
<evidence type="ECO:0000313" key="12">
    <source>
        <dbReference type="Proteomes" id="UP000639274"/>
    </source>
</evidence>
<dbReference type="InterPro" id="IPR009003">
    <property type="entry name" value="Peptidase_S1_PA"/>
</dbReference>
<dbReference type="SUPFAM" id="SSF54001">
    <property type="entry name" value="Cysteine proteinases"/>
    <property type="match status" value="1"/>
</dbReference>
<dbReference type="Gene3D" id="3.90.1720.10">
    <property type="entry name" value="endopeptidase domain like (from Nostoc punctiforme)"/>
    <property type="match status" value="1"/>
</dbReference>
<dbReference type="Gene3D" id="3.40.80.10">
    <property type="entry name" value="Peptidoglycan recognition protein-like"/>
    <property type="match status" value="2"/>
</dbReference>
<dbReference type="PRINTS" id="PR00839">
    <property type="entry name" value="V8PROTEASE"/>
</dbReference>
<keyword evidence="4" id="KW-0732">Signal</keyword>
<dbReference type="SUPFAM" id="SSF55846">
    <property type="entry name" value="N-acetylmuramoyl-L-alanine amidase-like"/>
    <property type="match status" value="2"/>
</dbReference>
<comment type="similarity">
    <text evidence="2 8">Belongs to the peptidase S1B family.</text>
</comment>
<dbReference type="EC" id="3.4.21.-" evidence="8"/>
<dbReference type="Pfam" id="PF12385">
    <property type="entry name" value="Peptidase_C70"/>
    <property type="match status" value="1"/>
</dbReference>
<dbReference type="InterPro" id="IPR036505">
    <property type="entry name" value="Amidase/PGRP_sf"/>
</dbReference>
<proteinExistence type="inferred from homology"/>
<dbReference type="InterPro" id="IPR008256">
    <property type="entry name" value="Peptidase_S1B"/>
</dbReference>
<feature type="region of interest" description="Disordered" evidence="9">
    <location>
        <begin position="1"/>
        <end position="20"/>
    </location>
</feature>
<comment type="catalytic activity">
    <reaction evidence="1">
        <text>Hydrolyzes the link between N-acetylmuramoyl residues and L-amino acid residues in certain cell-wall glycopeptides.</text>
        <dbReference type="EC" id="3.5.1.28"/>
    </reaction>
</comment>
<evidence type="ECO:0000259" key="10">
    <source>
        <dbReference type="SMART" id="SM00644"/>
    </source>
</evidence>
<evidence type="ECO:0000256" key="1">
    <source>
        <dbReference type="ARBA" id="ARBA00001561"/>
    </source>
</evidence>
<dbReference type="CDD" id="cd06583">
    <property type="entry name" value="PGRP"/>
    <property type="match status" value="2"/>
</dbReference>
<dbReference type="KEGG" id="lsf:I8J32_009235"/>
<keyword evidence="3 8" id="KW-0645">Protease</keyword>
<protein>
    <recommendedName>
        <fullName evidence="8">Serine protease</fullName>
        <ecNumber evidence="8">3.4.21.-</ecNumber>
    </recommendedName>
</protein>
<evidence type="ECO:0000256" key="5">
    <source>
        <dbReference type="ARBA" id="ARBA00022801"/>
    </source>
</evidence>
<evidence type="ECO:0000256" key="6">
    <source>
        <dbReference type="ARBA" id="ARBA00022825"/>
    </source>
</evidence>
<evidence type="ECO:0000256" key="3">
    <source>
        <dbReference type="ARBA" id="ARBA00022670"/>
    </source>
</evidence>
<dbReference type="GO" id="GO:0008745">
    <property type="term" value="F:N-acetylmuramoyl-L-alanine amidase activity"/>
    <property type="evidence" value="ECO:0007669"/>
    <property type="project" value="UniProtKB-EC"/>
</dbReference>
<organism evidence="11 12">
    <name type="scientific">Agrilutibacter solisilvae</name>
    <dbReference type="NCBI Taxonomy" id="2763317"/>
    <lineage>
        <taxon>Bacteria</taxon>
        <taxon>Pseudomonadati</taxon>
        <taxon>Pseudomonadota</taxon>
        <taxon>Gammaproteobacteria</taxon>
        <taxon>Lysobacterales</taxon>
        <taxon>Lysobacteraceae</taxon>
        <taxon>Agrilutibacter</taxon>
    </lineage>
</organism>
<evidence type="ECO:0000256" key="9">
    <source>
        <dbReference type="SAM" id="MobiDB-lite"/>
    </source>
</evidence>
<dbReference type="GO" id="GO:0009254">
    <property type="term" value="P:peptidoglycan turnover"/>
    <property type="evidence" value="ECO:0007669"/>
    <property type="project" value="TreeGrafter"/>
</dbReference>
<dbReference type="SMART" id="SM00644">
    <property type="entry name" value="Ami_2"/>
    <property type="match status" value="2"/>
</dbReference>
<dbReference type="InterPro" id="IPR002502">
    <property type="entry name" value="Amidase_domain"/>
</dbReference>
<dbReference type="SUPFAM" id="SSF50494">
    <property type="entry name" value="Trypsin-like serine proteases"/>
    <property type="match status" value="1"/>
</dbReference>
<dbReference type="Pfam" id="PF01510">
    <property type="entry name" value="Amidase_2"/>
    <property type="match status" value="2"/>
</dbReference>
<evidence type="ECO:0000256" key="2">
    <source>
        <dbReference type="ARBA" id="ARBA00008764"/>
    </source>
</evidence>
<keyword evidence="7" id="KW-0961">Cell wall biogenesis/degradation</keyword>
<feature type="region of interest" description="Disordered" evidence="9">
    <location>
        <begin position="473"/>
        <end position="492"/>
    </location>
</feature>
<dbReference type="Pfam" id="PF05708">
    <property type="entry name" value="Peptidase_C92"/>
    <property type="match status" value="1"/>
</dbReference>
<feature type="domain" description="N-acetylmuramoyl-L-alanine amidase" evidence="10">
    <location>
        <begin position="23"/>
        <end position="167"/>
    </location>
</feature>
<evidence type="ECO:0000256" key="7">
    <source>
        <dbReference type="ARBA" id="ARBA00023316"/>
    </source>
</evidence>
<name>A0A975AR72_9GAMM</name>
<dbReference type="InterPro" id="IPR051206">
    <property type="entry name" value="NAMLAA_amidase_2"/>
</dbReference>
<dbReference type="InterPro" id="IPR024453">
    <property type="entry name" value="Peptidase_C92"/>
</dbReference>
<accession>A0A975AR72</accession>
<keyword evidence="12" id="KW-1185">Reference proteome</keyword>